<dbReference type="PANTHER" id="PTHR41287:SF1">
    <property type="entry name" value="PROTEIN YMFN"/>
    <property type="match status" value="1"/>
</dbReference>
<dbReference type="Pfam" id="PF03354">
    <property type="entry name" value="TerL_ATPase"/>
    <property type="match status" value="1"/>
</dbReference>
<dbReference type="Proteomes" id="UP001164733">
    <property type="component" value="Chromosome"/>
</dbReference>
<gene>
    <name evidence="3" type="ORF">LL038_01195</name>
</gene>
<dbReference type="GO" id="GO:0004519">
    <property type="term" value="F:endonuclease activity"/>
    <property type="evidence" value="ECO:0007669"/>
    <property type="project" value="InterPro"/>
</dbReference>
<dbReference type="AlphaFoldDB" id="A0AA47EIL8"/>
<evidence type="ECO:0000313" key="3">
    <source>
        <dbReference type="EMBL" id="WAG60897.1"/>
    </source>
</evidence>
<evidence type="ECO:0000259" key="1">
    <source>
        <dbReference type="Pfam" id="PF03354"/>
    </source>
</evidence>
<accession>A0AA47EIL8</accession>
<dbReference type="InterPro" id="IPR046461">
    <property type="entry name" value="TerL_ATPase"/>
</dbReference>
<dbReference type="PANTHER" id="PTHR41287">
    <property type="match status" value="1"/>
</dbReference>
<sequence length="554" mass="64186">MKCKKKLIPEIQNYIDIVRSGKYEMCKEQFQLCDFVEKCFEEENLFVDEVVLKKYLSLIKYFPFELYEWEIFLFTLHNCTYARIGILRFPDIFVMVGRGSGKNGYLSFEDFCLISDYNVVRNYNISICANSEDQAKTSFEEIYEVLEANKEKLRSHFKWTKELIKNLTTGSELKFRTSNAKTKDGGKEGKVDFDEFHMYENYKTINVFITGLGKKKNPRTTIITTQGDVRDAPLDHKLITALDILKGAEDDNGLLCFICRLDDEKEVDNPKMWDKANPSLRFNEELRIEIQKEYINYKKDSVNNSAFMTKRMNLPKGDKDVEVTDWENILATNQEIPDLTGCACVAGIDFAKINDFVSCGLLFLFKDKYYWLSHTWVCSRGADLGRIKAPLHEWENYKGNQLLTFIDDVEIPPSLVAEWLAEQRQKYNITTLGMDDYRYSLLKRALKEVGFDTDKNESNNIKLVRPSNQMFISPVINSLFLNHNIVWADNPLMRWATNNVMMITSKAGNITYGKIEGKSRKTDPFMAFVSAMCASENLIDSGDYVPLNLDCFTY</sequence>
<evidence type="ECO:0000259" key="2">
    <source>
        <dbReference type="Pfam" id="PF20441"/>
    </source>
</evidence>
<proteinExistence type="predicted"/>
<reference evidence="3" key="1">
    <citation type="submission" date="2021-11" db="EMBL/GenBank/DDBJ databases">
        <title>Clostridia strains as spoilage organisms.</title>
        <authorList>
            <person name="Wambui J."/>
            <person name="Stevens M.J.A."/>
            <person name="Stephan R."/>
        </authorList>
    </citation>
    <scope>NUCLEOTIDE SEQUENCE</scope>
    <source>
        <strain evidence="3">CF009</strain>
    </source>
</reference>
<dbReference type="EMBL" id="CP086239">
    <property type="protein sequence ID" value="WAG60897.1"/>
    <property type="molecule type" value="Genomic_DNA"/>
</dbReference>
<organism evidence="3 4">
    <name type="scientific">Clostridium estertheticum</name>
    <dbReference type="NCBI Taxonomy" id="238834"/>
    <lineage>
        <taxon>Bacteria</taxon>
        <taxon>Bacillati</taxon>
        <taxon>Bacillota</taxon>
        <taxon>Clostridia</taxon>
        <taxon>Eubacteriales</taxon>
        <taxon>Clostridiaceae</taxon>
        <taxon>Clostridium</taxon>
    </lineage>
</organism>
<feature type="domain" description="Terminase large subunit-like endonuclease" evidence="2">
    <location>
        <begin position="250"/>
        <end position="533"/>
    </location>
</feature>
<dbReference type="InterPro" id="IPR046462">
    <property type="entry name" value="TerL_nuclease"/>
</dbReference>
<dbReference type="RefSeq" id="WP_216119666.1">
    <property type="nucleotide sequence ID" value="NZ_CP086239.1"/>
</dbReference>
<evidence type="ECO:0000313" key="4">
    <source>
        <dbReference type="Proteomes" id="UP001164733"/>
    </source>
</evidence>
<dbReference type="InterPro" id="IPR005021">
    <property type="entry name" value="Terminase_largesu-like"/>
</dbReference>
<protein>
    <submittedName>
        <fullName evidence="3">Terminase large subunit</fullName>
    </submittedName>
</protein>
<name>A0AA47EIL8_9CLOT</name>
<feature type="domain" description="Terminase large subunit-like ATPase" evidence="1">
    <location>
        <begin position="82"/>
        <end position="236"/>
    </location>
</feature>
<dbReference type="Pfam" id="PF20441">
    <property type="entry name" value="TerL_nuclease"/>
    <property type="match status" value="1"/>
</dbReference>